<keyword evidence="2" id="KW-0723">Serine/threonine-protein kinase</keyword>
<proteinExistence type="predicted"/>
<reference evidence="3" key="1">
    <citation type="journal article" date="2019" name="Int. J. Syst. Evol. Microbiol.">
        <title>The Global Catalogue of Microorganisms (GCM) 10K type strain sequencing project: providing services to taxonomists for standard genome sequencing and annotation.</title>
        <authorList>
            <consortium name="The Broad Institute Genomics Platform"/>
            <consortium name="The Broad Institute Genome Sequencing Center for Infectious Disease"/>
            <person name="Wu L."/>
            <person name="Ma J."/>
        </authorList>
    </citation>
    <scope>NUCLEOTIDE SEQUENCE [LARGE SCALE GENOMIC DNA]</scope>
    <source>
        <strain evidence="3">TISTR 1906</strain>
    </source>
</reference>
<gene>
    <name evidence="2" type="ORF">ACFSW6_06885</name>
</gene>
<evidence type="ECO:0000313" key="2">
    <source>
        <dbReference type="EMBL" id="MFD2753808.1"/>
    </source>
</evidence>
<keyword evidence="2" id="KW-0808">Transferase</keyword>
<accession>A0ABW5ULM2</accession>
<sequence>MRIPNSTPKPDPREPRIDRSDDPTADLPEGDDINEHLSAEEDVSDSIEDMTAHRFDALPQDGPLDFDDGTDMGHPRGHTGRSGGTWQAEGGDSGEIKPPTEVLSDRNGPSDHRNRR</sequence>
<organism evidence="2 3">
    <name type="scientific">Comamonas terrae</name>
    <dbReference type="NCBI Taxonomy" id="673548"/>
    <lineage>
        <taxon>Bacteria</taxon>
        <taxon>Pseudomonadati</taxon>
        <taxon>Pseudomonadota</taxon>
        <taxon>Betaproteobacteria</taxon>
        <taxon>Burkholderiales</taxon>
        <taxon>Comamonadaceae</taxon>
        <taxon>Comamonas</taxon>
    </lineage>
</organism>
<dbReference type="Proteomes" id="UP001597463">
    <property type="component" value="Unassembled WGS sequence"/>
</dbReference>
<dbReference type="EMBL" id="JBHUMV010000002">
    <property type="protein sequence ID" value="MFD2753808.1"/>
    <property type="molecule type" value="Genomic_DNA"/>
</dbReference>
<keyword evidence="2" id="KW-0418">Kinase</keyword>
<name>A0ABW5ULM2_9BURK</name>
<dbReference type="GO" id="GO:0004674">
    <property type="term" value="F:protein serine/threonine kinase activity"/>
    <property type="evidence" value="ECO:0007669"/>
    <property type="project" value="UniProtKB-KW"/>
</dbReference>
<evidence type="ECO:0000256" key="1">
    <source>
        <dbReference type="SAM" id="MobiDB-lite"/>
    </source>
</evidence>
<dbReference type="RefSeq" id="WP_066481036.1">
    <property type="nucleotide sequence ID" value="NZ_BCNT01000014.1"/>
</dbReference>
<feature type="region of interest" description="Disordered" evidence="1">
    <location>
        <begin position="1"/>
        <end position="116"/>
    </location>
</feature>
<feature type="compositionally biased region" description="Basic and acidic residues" evidence="1">
    <location>
        <begin position="10"/>
        <end position="22"/>
    </location>
</feature>
<protein>
    <submittedName>
        <fullName evidence="2">Serine/threonine protein kinase</fullName>
    </submittedName>
</protein>
<comment type="caution">
    <text evidence="2">The sequence shown here is derived from an EMBL/GenBank/DDBJ whole genome shotgun (WGS) entry which is preliminary data.</text>
</comment>
<keyword evidence="3" id="KW-1185">Reference proteome</keyword>
<evidence type="ECO:0000313" key="3">
    <source>
        <dbReference type="Proteomes" id="UP001597463"/>
    </source>
</evidence>